<feature type="compositionally biased region" description="Polar residues" evidence="12">
    <location>
        <begin position="1430"/>
        <end position="1441"/>
    </location>
</feature>
<dbReference type="Gene3D" id="1.10.287.130">
    <property type="match status" value="1"/>
</dbReference>
<dbReference type="Gene3D" id="3.30.450.270">
    <property type="match status" value="1"/>
</dbReference>
<dbReference type="Pfam" id="PF00512">
    <property type="entry name" value="HisKA"/>
    <property type="match status" value="1"/>
</dbReference>
<dbReference type="InterPro" id="IPR036097">
    <property type="entry name" value="HisK_dim/P_sf"/>
</dbReference>
<dbReference type="InterPro" id="IPR005467">
    <property type="entry name" value="His_kinase_dom"/>
</dbReference>
<dbReference type="Pfam" id="PF00072">
    <property type="entry name" value="Response_reg"/>
    <property type="match status" value="1"/>
</dbReference>
<dbReference type="InterPro" id="IPR003594">
    <property type="entry name" value="HATPase_dom"/>
</dbReference>
<keyword evidence="10" id="KW-0675">Receptor</keyword>
<dbReference type="Pfam" id="PF00360">
    <property type="entry name" value="PHY"/>
    <property type="match status" value="1"/>
</dbReference>
<dbReference type="Pfam" id="PF08446">
    <property type="entry name" value="PAS_2"/>
    <property type="match status" value="1"/>
</dbReference>
<protein>
    <recommendedName>
        <fullName evidence="18">Cyanobacterial phytochrome B</fullName>
    </recommendedName>
</protein>
<keyword evidence="9" id="KW-0902">Two-component regulatory system</keyword>
<sequence>MSGQASPDSSDPFKDANPLPPPTQGKASSSASPTLRQHQTPPTWIPIAPIQSHVSMFTGRSDAEPPVSPSLSARSDEGKLTLSPGSINRVFPVRSTVSIDPVATPMPRMDLAGGYPGMRPPTGSRTASRSILGRVSTSTRHASISEASDAGSMTPSFGNVDHQLLNNIIADDVSNKSEISSLSGGVPLSAASEPGLVTARFKHVVTDGGHAVVTGRDGETLQRCEDEPIHIPGAIQSFGLLIAFREENEKLVVRVVSENSAKIIGYTPHQLFKLESFLDILSEDQADNLLDHLDFIREEGAGDVVANGPDVFLLSIKPPQARTRRLWCAMHLSETDSGLVICEFEIEDDTRNPLVSPEDITPPVPENTLGSNPTVEELMDSTVNISKPLRVLRSARKKRTEAAAMEVFNIMSQVQEQLANAPTLQTFLKVLIGIVKELTGFHRVMIYQFDNAWNGRVVAELVDPRSTKDLYKGLNFPASDIPKQARDLYKINKVRLLYDRDQETARLVCRTVEDLEKPLDMTHANLRAMSPIHLKYLANMGVRSSMSISINAFNELWGLISCHSYGAKGMRVSFPIRKMCRLVGDTASRNVERLSYASRLQARKLINTSSTATNPSGYIVASSDDLLKLFDADVGALSIRDETKILGHPRGHLQEVLAMVEYLRMRGMSAVFCSQDISNDFPDLRYEPGWKFLAGVLFVPLSTGGNDFIAFFRKGVLQEVKWAGNPYEKFIREGTEGYLEPRTSFKAWSETIVGRCRDWTDEEIETASVLCLVYGKFIEVWRQKEAALQNSQLTRLLLANSAHEVRTPLNAIINYLEIALEGQLDQDTRENLARSHSASKSLVYVINDLLDLTKTEGGQTLVKDEPFNLPQTLKDASDPFIGDAKRKNLQYEVSIQPELPQQVMGDYRRVRQVVSNLIANAIQHTKEGKVVVEAYTLPTAQAQGKTEIEVVVEDSGVGMSQTKVDALFRELEEVSYEEDLQSHTAITSDRFVDKAQSENMALGLGLAVVARTIRNMNGQLRVKTEEGKGSRFVIVLSFDNGGSKPAQLDHRPQSSGAVSRPSTSGGHREGEVTLIYQNLPKASEPPPLLRRESAGSMNSLASLKSGKSGLSLKSDASQRSDADRLIDAIQQPLHLAEQPNSSSSLSAKDSRRISLNLSEASPNAPKSKSLPSPRELKFAFSRTPGSEKIKDSGTPLRPIRVPNNQPEQPSGSISGPKVLFEEPESVGTRSDTTETPKATSSDNFSVLVAEDDPINSKIMRKRLEKLGHAVHLTVNGEECSSAHGEQPASFDAILMDLQMPIVDGFSSTKMIRSFEKTHGKSCLSSRAGHNGRIPIFAVSASLVEKEHAKYVQTGFDGWILKPVDFKRVDLLLKGIVDEDARNECVYEPGKWERGGWFSPRDELQDPFGINTKPSQEKPTKQTEQSDHEMSGTTSAEQSPPSEATVVPVNETT</sequence>
<keyword evidence="1" id="KW-0600">Photoreceptor protein</keyword>
<dbReference type="InterPro" id="IPR036890">
    <property type="entry name" value="HATPase_C_sf"/>
</dbReference>
<keyword evidence="6" id="KW-0418">Kinase</keyword>
<evidence type="ECO:0000256" key="4">
    <source>
        <dbReference type="ARBA" id="ARBA00022679"/>
    </source>
</evidence>
<dbReference type="Proteomes" id="UP000054466">
    <property type="component" value="Unassembled WGS sequence"/>
</dbReference>
<keyword evidence="2 11" id="KW-0597">Phosphoprotein</keyword>
<feature type="compositionally biased region" description="Polar residues" evidence="12">
    <location>
        <begin position="1053"/>
        <end position="1065"/>
    </location>
</feature>
<dbReference type="PRINTS" id="PR01033">
    <property type="entry name" value="PHYTOCHROME"/>
</dbReference>
<dbReference type="SUPFAM" id="SSF55874">
    <property type="entry name" value="ATPase domain of HSP90 chaperone/DNA topoisomerase II/histidine kinase"/>
    <property type="match status" value="1"/>
</dbReference>
<dbReference type="Gene3D" id="3.40.50.2300">
    <property type="match status" value="1"/>
</dbReference>
<feature type="compositionally biased region" description="Polar residues" evidence="12">
    <location>
        <begin position="25"/>
        <end position="42"/>
    </location>
</feature>
<dbReference type="GO" id="GO:0006355">
    <property type="term" value="P:regulation of DNA-templated transcription"/>
    <property type="evidence" value="ECO:0007669"/>
    <property type="project" value="InterPro"/>
</dbReference>
<feature type="compositionally biased region" description="Polar residues" evidence="12">
    <location>
        <begin position="1202"/>
        <end position="1213"/>
    </location>
</feature>
<dbReference type="InterPro" id="IPR016132">
    <property type="entry name" value="Phyto_chromo_attachment"/>
</dbReference>
<feature type="domain" description="Phytochrome chromophore attachment site" evidence="13">
    <location>
        <begin position="423"/>
        <end position="585"/>
    </location>
</feature>
<feature type="region of interest" description="Disordered" evidence="12">
    <location>
        <begin position="1132"/>
        <end position="1242"/>
    </location>
</feature>
<dbReference type="CDD" id="cd00075">
    <property type="entry name" value="HATPase"/>
    <property type="match status" value="1"/>
</dbReference>
<evidence type="ECO:0000259" key="15">
    <source>
        <dbReference type="PROSITE" id="PS50110"/>
    </source>
</evidence>
<feature type="region of interest" description="Disordered" evidence="12">
    <location>
        <begin position="1395"/>
        <end position="1452"/>
    </location>
</feature>
<dbReference type="Gene3D" id="3.30.450.40">
    <property type="match status" value="1"/>
</dbReference>
<dbReference type="GO" id="GO:0009881">
    <property type="term" value="F:photoreceptor activity"/>
    <property type="evidence" value="ECO:0007669"/>
    <property type="project" value="UniProtKB-KW"/>
</dbReference>
<evidence type="ECO:0000259" key="14">
    <source>
        <dbReference type="PROSITE" id="PS50109"/>
    </source>
</evidence>
<dbReference type="SMART" id="SM00387">
    <property type="entry name" value="HATPase_c"/>
    <property type="match status" value="1"/>
</dbReference>
<dbReference type="PROSITE" id="PS50110">
    <property type="entry name" value="RESPONSE_REGULATORY"/>
    <property type="match status" value="1"/>
</dbReference>
<dbReference type="FunFam" id="1.10.287.130:FF:000048">
    <property type="entry name" value="Sensor histidine kinase/response regulator"/>
    <property type="match status" value="1"/>
</dbReference>
<dbReference type="SUPFAM" id="SSF55785">
    <property type="entry name" value="PYP-like sensor domain (PAS domain)"/>
    <property type="match status" value="1"/>
</dbReference>
<feature type="compositionally biased region" description="Low complexity" evidence="12">
    <location>
        <begin position="1100"/>
        <end position="1115"/>
    </location>
</feature>
<dbReference type="OrthoDB" id="2015534at2759"/>
<dbReference type="Pfam" id="PF02518">
    <property type="entry name" value="HATPase_c"/>
    <property type="match status" value="1"/>
</dbReference>
<keyword evidence="5" id="KW-0547">Nucleotide-binding</keyword>
<evidence type="ECO:0000256" key="2">
    <source>
        <dbReference type="ARBA" id="ARBA00022553"/>
    </source>
</evidence>
<name>A0A0D2D2H9_9EURO</name>
<keyword evidence="3" id="KW-0716">Sensory transduction</keyword>
<dbReference type="InterPro" id="IPR011006">
    <property type="entry name" value="CheY-like_superfamily"/>
</dbReference>
<dbReference type="GeneID" id="27344922"/>
<feature type="region of interest" description="Disordered" evidence="12">
    <location>
        <begin position="1"/>
        <end position="42"/>
    </location>
</feature>
<evidence type="ECO:0000256" key="9">
    <source>
        <dbReference type="ARBA" id="ARBA00023012"/>
    </source>
</evidence>
<feature type="compositionally biased region" description="Polar residues" evidence="12">
    <location>
        <begin position="1155"/>
        <end position="1170"/>
    </location>
</feature>
<gene>
    <name evidence="16" type="ORF">PV07_05728</name>
</gene>
<accession>A0A0D2D2H9</accession>
<dbReference type="CDD" id="cd00082">
    <property type="entry name" value="HisKA"/>
    <property type="match status" value="1"/>
</dbReference>
<dbReference type="SMART" id="SM00448">
    <property type="entry name" value="REC"/>
    <property type="match status" value="1"/>
</dbReference>
<dbReference type="InterPro" id="IPR013654">
    <property type="entry name" value="PAS_2"/>
</dbReference>
<dbReference type="PANTHER" id="PTHR43065">
    <property type="entry name" value="SENSOR HISTIDINE KINASE"/>
    <property type="match status" value="1"/>
</dbReference>
<proteinExistence type="predicted"/>
<keyword evidence="7" id="KW-0067">ATP-binding</keyword>
<evidence type="ECO:0000256" key="12">
    <source>
        <dbReference type="SAM" id="MobiDB-lite"/>
    </source>
</evidence>
<dbReference type="InterPro" id="IPR029016">
    <property type="entry name" value="GAF-like_dom_sf"/>
</dbReference>
<dbReference type="InterPro" id="IPR003018">
    <property type="entry name" value="GAF"/>
</dbReference>
<dbReference type="InterPro" id="IPR043150">
    <property type="entry name" value="Phytochrome_PHY_sf"/>
</dbReference>
<feature type="compositionally biased region" description="Basic and acidic residues" evidence="12">
    <location>
        <begin position="1414"/>
        <end position="1429"/>
    </location>
</feature>
<dbReference type="EMBL" id="KN847042">
    <property type="protein sequence ID" value="KIW29944.1"/>
    <property type="molecule type" value="Genomic_DNA"/>
</dbReference>
<dbReference type="Pfam" id="PF01590">
    <property type="entry name" value="GAF"/>
    <property type="match status" value="1"/>
</dbReference>
<feature type="compositionally biased region" description="Polar residues" evidence="12">
    <location>
        <begin position="1227"/>
        <end position="1242"/>
    </location>
</feature>
<dbReference type="InterPro" id="IPR035965">
    <property type="entry name" value="PAS-like_dom_sf"/>
</dbReference>
<evidence type="ECO:0000313" key="17">
    <source>
        <dbReference type="Proteomes" id="UP000054466"/>
    </source>
</evidence>
<dbReference type="PANTHER" id="PTHR43065:SF10">
    <property type="entry name" value="PEROXIDE STRESS-ACTIVATED HISTIDINE KINASE MAK3"/>
    <property type="match status" value="1"/>
</dbReference>
<dbReference type="SMART" id="SM00388">
    <property type="entry name" value="HisKA"/>
    <property type="match status" value="1"/>
</dbReference>
<feature type="region of interest" description="Disordered" evidence="12">
    <location>
        <begin position="1100"/>
        <end position="1120"/>
    </location>
</feature>
<dbReference type="PROSITE" id="PS50046">
    <property type="entry name" value="PHYTOCHROME_2"/>
    <property type="match status" value="1"/>
</dbReference>
<dbReference type="RefSeq" id="XP_016250160.1">
    <property type="nucleotide sequence ID" value="XM_016392641.1"/>
</dbReference>
<keyword evidence="17" id="KW-1185">Reference proteome</keyword>
<evidence type="ECO:0000256" key="1">
    <source>
        <dbReference type="ARBA" id="ARBA00022543"/>
    </source>
</evidence>
<dbReference type="InterPro" id="IPR001294">
    <property type="entry name" value="Phytochrome"/>
</dbReference>
<dbReference type="PROSITE" id="PS50109">
    <property type="entry name" value="HIS_KIN"/>
    <property type="match status" value="1"/>
</dbReference>
<organism evidence="16 17">
    <name type="scientific">Cladophialophora immunda</name>
    <dbReference type="NCBI Taxonomy" id="569365"/>
    <lineage>
        <taxon>Eukaryota</taxon>
        <taxon>Fungi</taxon>
        <taxon>Dikarya</taxon>
        <taxon>Ascomycota</taxon>
        <taxon>Pezizomycotina</taxon>
        <taxon>Eurotiomycetes</taxon>
        <taxon>Chaetothyriomycetidae</taxon>
        <taxon>Chaetothyriales</taxon>
        <taxon>Herpotrichiellaceae</taxon>
        <taxon>Cladophialophora</taxon>
    </lineage>
</organism>
<evidence type="ECO:0000256" key="8">
    <source>
        <dbReference type="ARBA" id="ARBA00022991"/>
    </source>
</evidence>
<dbReference type="STRING" id="569365.A0A0D2D2H9"/>
<dbReference type="GO" id="GO:0005524">
    <property type="term" value="F:ATP binding"/>
    <property type="evidence" value="ECO:0007669"/>
    <property type="project" value="UniProtKB-KW"/>
</dbReference>
<dbReference type="GO" id="GO:0000155">
    <property type="term" value="F:phosphorelay sensor kinase activity"/>
    <property type="evidence" value="ECO:0007669"/>
    <property type="project" value="InterPro"/>
</dbReference>
<dbReference type="VEuPathDB" id="FungiDB:PV07_05728"/>
<dbReference type="HOGENOM" id="CLU_000445_50_4_1"/>
<dbReference type="InterPro" id="IPR003661">
    <property type="entry name" value="HisK_dim/P_dom"/>
</dbReference>
<dbReference type="CDD" id="cd17546">
    <property type="entry name" value="REC_hyHK_CKI1_RcsC-like"/>
    <property type="match status" value="1"/>
</dbReference>
<dbReference type="Gene3D" id="3.30.565.10">
    <property type="entry name" value="Histidine kinase-like ATPase, C-terminal domain"/>
    <property type="match status" value="1"/>
</dbReference>
<feature type="compositionally biased region" description="Polar residues" evidence="12">
    <location>
        <begin position="123"/>
        <end position="155"/>
    </location>
</feature>
<dbReference type="SUPFAM" id="SSF52172">
    <property type="entry name" value="CheY-like"/>
    <property type="match status" value="1"/>
</dbReference>
<dbReference type="FunFam" id="3.30.450.270:FF:000002">
    <property type="entry name" value="Sensor histidine kinase/response regulator, putative"/>
    <property type="match status" value="1"/>
</dbReference>
<feature type="region of interest" description="Disordered" evidence="12">
    <location>
        <begin position="1043"/>
        <end position="1069"/>
    </location>
</feature>
<feature type="region of interest" description="Disordered" evidence="12">
    <location>
        <begin position="58"/>
        <end position="82"/>
    </location>
</feature>
<keyword evidence="4" id="KW-0808">Transferase</keyword>
<dbReference type="GO" id="GO:0009584">
    <property type="term" value="P:detection of visible light"/>
    <property type="evidence" value="ECO:0007669"/>
    <property type="project" value="InterPro"/>
</dbReference>
<feature type="region of interest" description="Disordered" evidence="12">
    <location>
        <begin position="111"/>
        <end position="155"/>
    </location>
</feature>
<evidence type="ECO:0000313" key="16">
    <source>
        <dbReference type="EMBL" id="KIW29944.1"/>
    </source>
</evidence>
<evidence type="ECO:0000256" key="5">
    <source>
        <dbReference type="ARBA" id="ARBA00022741"/>
    </source>
</evidence>
<dbReference type="InterPro" id="IPR001789">
    <property type="entry name" value="Sig_transdc_resp-reg_receiver"/>
</dbReference>
<keyword evidence="8" id="KW-0157">Chromophore</keyword>
<dbReference type="InterPro" id="IPR013515">
    <property type="entry name" value="Phytochrome_cen-reg"/>
</dbReference>
<dbReference type="Gene3D" id="3.30.450.20">
    <property type="entry name" value="PAS domain"/>
    <property type="match status" value="2"/>
</dbReference>
<evidence type="ECO:0000256" key="3">
    <source>
        <dbReference type="ARBA" id="ARBA00022606"/>
    </source>
</evidence>
<evidence type="ECO:0000256" key="11">
    <source>
        <dbReference type="PROSITE-ProRule" id="PRU00169"/>
    </source>
</evidence>
<evidence type="ECO:0000256" key="6">
    <source>
        <dbReference type="ARBA" id="ARBA00022777"/>
    </source>
</evidence>
<feature type="domain" description="Histidine kinase" evidence="14">
    <location>
        <begin position="800"/>
        <end position="1040"/>
    </location>
</feature>
<evidence type="ECO:0008006" key="18">
    <source>
        <dbReference type="Google" id="ProtNLM"/>
    </source>
</evidence>
<reference evidence="16 17" key="1">
    <citation type="submission" date="2015-01" db="EMBL/GenBank/DDBJ databases">
        <title>The Genome Sequence of Cladophialophora immunda CBS83496.</title>
        <authorList>
            <consortium name="The Broad Institute Genomics Platform"/>
            <person name="Cuomo C."/>
            <person name="de Hoog S."/>
            <person name="Gorbushina A."/>
            <person name="Stielow B."/>
            <person name="Teixiera M."/>
            <person name="Abouelleil A."/>
            <person name="Chapman S.B."/>
            <person name="Priest M."/>
            <person name="Young S.K."/>
            <person name="Wortman J."/>
            <person name="Nusbaum C."/>
            <person name="Birren B."/>
        </authorList>
    </citation>
    <scope>NUCLEOTIDE SEQUENCE [LARGE SCALE GENOMIC DNA]</scope>
    <source>
        <strain evidence="16 17">CBS 83496</strain>
    </source>
</reference>
<dbReference type="SUPFAM" id="SSF55781">
    <property type="entry name" value="GAF domain-like"/>
    <property type="match status" value="2"/>
</dbReference>
<dbReference type="SUPFAM" id="SSF47384">
    <property type="entry name" value="Homodimeric domain of signal transducing histidine kinase"/>
    <property type="match status" value="1"/>
</dbReference>
<feature type="modified residue" description="4-aspartylphosphate" evidence="11">
    <location>
        <position position="1296"/>
    </location>
</feature>
<feature type="domain" description="Response regulatory" evidence="15">
    <location>
        <begin position="1245"/>
        <end position="1376"/>
    </location>
</feature>
<evidence type="ECO:0000259" key="13">
    <source>
        <dbReference type="PROSITE" id="PS50046"/>
    </source>
</evidence>
<evidence type="ECO:0000256" key="7">
    <source>
        <dbReference type="ARBA" id="ARBA00022840"/>
    </source>
</evidence>
<evidence type="ECO:0000256" key="10">
    <source>
        <dbReference type="ARBA" id="ARBA00023170"/>
    </source>
</evidence>